<dbReference type="EMBL" id="CP054929">
    <property type="protein sequence ID" value="QKW48539.1"/>
    <property type="molecule type" value="Genomic_DNA"/>
</dbReference>
<proteinExistence type="predicted"/>
<evidence type="ECO:0000256" key="3">
    <source>
        <dbReference type="ARBA" id="ARBA00023012"/>
    </source>
</evidence>
<dbReference type="Gene3D" id="1.20.5.1930">
    <property type="match status" value="1"/>
</dbReference>
<keyword evidence="3" id="KW-0902">Two-component regulatory system</keyword>
<dbReference type="InterPro" id="IPR036890">
    <property type="entry name" value="HATPase_C_sf"/>
</dbReference>
<evidence type="ECO:0000313" key="5">
    <source>
        <dbReference type="EMBL" id="QKW48539.1"/>
    </source>
</evidence>
<evidence type="ECO:0000259" key="4">
    <source>
        <dbReference type="PROSITE" id="PS50109"/>
    </source>
</evidence>
<evidence type="ECO:0000256" key="1">
    <source>
        <dbReference type="ARBA" id="ARBA00022679"/>
    </source>
</evidence>
<dbReference type="GO" id="GO:0016020">
    <property type="term" value="C:membrane"/>
    <property type="evidence" value="ECO:0007669"/>
    <property type="project" value="InterPro"/>
</dbReference>
<keyword evidence="2" id="KW-0418">Kinase</keyword>
<dbReference type="GO" id="GO:0046983">
    <property type="term" value="F:protein dimerization activity"/>
    <property type="evidence" value="ECO:0007669"/>
    <property type="project" value="InterPro"/>
</dbReference>
<feature type="domain" description="Histidine kinase" evidence="4">
    <location>
        <begin position="174"/>
        <end position="360"/>
    </location>
</feature>
<dbReference type="PANTHER" id="PTHR24421">
    <property type="entry name" value="NITRATE/NITRITE SENSOR PROTEIN NARX-RELATED"/>
    <property type="match status" value="1"/>
</dbReference>
<dbReference type="InterPro" id="IPR011712">
    <property type="entry name" value="Sig_transdc_His_kin_sub3_dim/P"/>
</dbReference>
<dbReference type="Proteomes" id="UP000509303">
    <property type="component" value="Chromosome"/>
</dbReference>
<evidence type="ECO:0000256" key="2">
    <source>
        <dbReference type="ARBA" id="ARBA00022777"/>
    </source>
</evidence>
<sequence length="361" mass="39656">MVSNAADWKTRARLSPAARAEVAEQFFRRLGSVGSPLVSEASLSELLSRQVQLLLNDLGRGDAAGNGRRSQPSEESLRGAAEFSRRRAFLEIHPTETVRAAGLFYELTLPVLIRETLGEGATPDAALDLALDLHDAVMTQIALGCVGYITFLREKIHSSHRDERRRIARDLHDRVSHEILVALLSTELCDGALTRDPELARTRLKSTEQALREALQVISELSGELRDSTTNTDLERSLKQFLESAIPQDVRVDFAATGDIGGLPAPVAEELYYMLREAIRNALRHSAPRHIRITLRVSGLLVQALVSDDGRGFDVRTASRARHDGLTSLRERSELLGGKARVHSAVGRGTTVGVSIPLVNW</sequence>
<reference evidence="5 6" key="1">
    <citation type="submission" date="2020-06" db="EMBL/GenBank/DDBJ databases">
        <title>Genome mining for natural products.</title>
        <authorList>
            <person name="Zhang B."/>
            <person name="Shi J."/>
            <person name="Ge H."/>
        </authorList>
    </citation>
    <scope>NUCLEOTIDE SEQUENCE [LARGE SCALE GENOMIC DNA]</scope>
    <source>
        <strain evidence="5 6">NA00687</strain>
    </source>
</reference>
<dbReference type="CDD" id="cd16917">
    <property type="entry name" value="HATPase_UhpB-NarQ-NarX-like"/>
    <property type="match status" value="1"/>
</dbReference>
<dbReference type="Pfam" id="PF02518">
    <property type="entry name" value="HATPase_c"/>
    <property type="match status" value="1"/>
</dbReference>
<dbReference type="InterPro" id="IPR003594">
    <property type="entry name" value="HATPase_dom"/>
</dbReference>
<evidence type="ECO:0000313" key="6">
    <source>
        <dbReference type="Proteomes" id="UP000509303"/>
    </source>
</evidence>
<dbReference type="GO" id="GO:0000155">
    <property type="term" value="F:phosphorelay sensor kinase activity"/>
    <property type="evidence" value="ECO:0007669"/>
    <property type="project" value="InterPro"/>
</dbReference>
<accession>A0A7H8N2D6</accession>
<dbReference type="SMART" id="SM00387">
    <property type="entry name" value="HATPase_c"/>
    <property type="match status" value="1"/>
</dbReference>
<keyword evidence="1" id="KW-0808">Transferase</keyword>
<dbReference type="RefSeq" id="WP_176160236.1">
    <property type="nucleotide sequence ID" value="NZ_CP054929.1"/>
</dbReference>
<protein>
    <recommendedName>
        <fullName evidence="4">Histidine kinase domain-containing protein</fullName>
    </recommendedName>
</protein>
<dbReference type="SUPFAM" id="SSF55874">
    <property type="entry name" value="ATPase domain of HSP90 chaperone/DNA topoisomerase II/histidine kinase"/>
    <property type="match status" value="1"/>
</dbReference>
<organism evidence="5 6">
    <name type="scientific">Streptomyces buecherae</name>
    <dbReference type="NCBI Taxonomy" id="2763006"/>
    <lineage>
        <taxon>Bacteria</taxon>
        <taxon>Bacillati</taxon>
        <taxon>Actinomycetota</taxon>
        <taxon>Actinomycetes</taxon>
        <taxon>Kitasatosporales</taxon>
        <taxon>Streptomycetaceae</taxon>
        <taxon>Streptomyces</taxon>
    </lineage>
</organism>
<dbReference type="Gene3D" id="3.30.565.10">
    <property type="entry name" value="Histidine kinase-like ATPase, C-terminal domain"/>
    <property type="match status" value="1"/>
</dbReference>
<name>A0A7H8N2D6_9ACTN</name>
<keyword evidence="6" id="KW-1185">Reference proteome</keyword>
<dbReference type="PROSITE" id="PS50109">
    <property type="entry name" value="HIS_KIN"/>
    <property type="match status" value="1"/>
</dbReference>
<dbReference type="AlphaFoldDB" id="A0A7H8N2D6"/>
<gene>
    <name evidence="5" type="ORF">HUT08_02105</name>
</gene>
<dbReference type="InterPro" id="IPR050482">
    <property type="entry name" value="Sensor_HK_TwoCompSys"/>
</dbReference>
<dbReference type="Pfam" id="PF07730">
    <property type="entry name" value="HisKA_3"/>
    <property type="match status" value="1"/>
</dbReference>
<dbReference type="InterPro" id="IPR005467">
    <property type="entry name" value="His_kinase_dom"/>
</dbReference>